<feature type="domain" description="NmrA-like" evidence="3">
    <location>
        <begin position="3"/>
        <end position="81"/>
    </location>
</feature>
<accession>A0A428QM89</accession>
<comment type="caution">
    <text evidence="4">The sequence shown here is derived from an EMBL/GenBank/DDBJ whole genome shotgun (WGS) entry which is preliminary data.</text>
</comment>
<dbReference type="Pfam" id="PF05368">
    <property type="entry name" value="NmrA"/>
    <property type="match status" value="1"/>
</dbReference>
<reference evidence="4 5" key="1">
    <citation type="submission" date="2017-06" db="EMBL/GenBank/DDBJ databases">
        <title>Comparative genomic analysis of Ambrosia Fusariam Clade fungi.</title>
        <authorList>
            <person name="Stajich J.E."/>
            <person name="Carrillo J."/>
            <person name="Kijimoto T."/>
            <person name="Eskalen A."/>
            <person name="O'Donnell K."/>
            <person name="Kasson M."/>
        </authorList>
    </citation>
    <scope>NUCLEOTIDE SEQUENCE [LARGE SCALE GENOMIC DNA]</scope>
    <source>
        <strain evidence="4 5">NRRL62606</strain>
    </source>
</reference>
<gene>
    <name evidence="4" type="ORF">CEP51_012807</name>
</gene>
<evidence type="ECO:0000313" key="5">
    <source>
        <dbReference type="Proteomes" id="UP000287972"/>
    </source>
</evidence>
<dbReference type="Gene3D" id="3.40.50.720">
    <property type="entry name" value="NAD(P)-binding Rossmann-like Domain"/>
    <property type="match status" value="1"/>
</dbReference>
<dbReference type="AlphaFoldDB" id="A0A428QM89"/>
<keyword evidence="5" id="KW-1185">Reference proteome</keyword>
<dbReference type="InterPro" id="IPR008030">
    <property type="entry name" value="NmrA-like"/>
</dbReference>
<organism evidence="4 5">
    <name type="scientific">Fusarium floridanum</name>
    <dbReference type="NCBI Taxonomy" id="1325733"/>
    <lineage>
        <taxon>Eukaryota</taxon>
        <taxon>Fungi</taxon>
        <taxon>Dikarya</taxon>
        <taxon>Ascomycota</taxon>
        <taxon>Pezizomycotina</taxon>
        <taxon>Sordariomycetes</taxon>
        <taxon>Hypocreomycetidae</taxon>
        <taxon>Hypocreales</taxon>
        <taxon>Nectriaceae</taxon>
        <taxon>Fusarium</taxon>
        <taxon>Fusarium solani species complex</taxon>
    </lineage>
</organism>
<sequence length="294" mass="32401">MSQKLITVYGATGAQGGSVVRALLRDKPGSFTIRGITRSPDSEAARALAAADVEIIKVNIFDKDELAAAFKGSWAVFVNTNSDDPVTLSSYITINPIGTDIIRLSDLPGYPPKRKWAKKEDIAKYAHSQPSLQSIVINPAYYMENFNVKEWAAYLGGLPFTEDSEGYYTLSWPLWGGSNEVPLIAIERDFGDIAISQSKTLEDIPADFEHATGKKSRFIPLEDWRLFKTDGTRVMQTVKEMFGFCYVSGGLYYGEPNDINLSASLKQAAAAAQGRSGEDTRLYSLGQYFKDVFA</sequence>
<protein>
    <recommendedName>
        <fullName evidence="3">NmrA-like domain-containing protein</fullName>
    </recommendedName>
</protein>
<evidence type="ECO:0000256" key="1">
    <source>
        <dbReference type="ARBA" id="ARBA00006328"/>
    </source>
</evidence>
<dbReference type="InterPro" id="IPR036291">
    <property type="entry name" value="NAD(P)-bd_dom_sf"/>
</dbReference>
<dbReference type="PANTHER" id="PTHR42748">
    <property type="entry name" value="NITROGEN METABOLITE REPRESSION PROTEIN NMRA FAMILY MEMBER"/>
    <property type="match status" value="1"/>
</dbReference>
<dbReference type="GO" id="GO:0005634">
    <property type="term" value="C:nucleus"/>
    <property type="evidence" value="ECO:0007669"/>
    <property type="project" value="TreeGrafter"/>
</dbReference>
<evidence type="ECO:0000256" key="2">
    <source>
        <dbReference type="ARBA" id="ARBA00022857"/>
    </source>
</evidence>
<dbReference type="PANTHER" id="PTHR42748:SF7">
    <property type="entry name" value="NMRA LIKE REDOX SENSOR 1-RELATED"/>
    <property type="match status" value="1"/>
</dbReference>
<dbReference type="EMBL" id="NKCL01000498">
    <property type="protein sequence ID" value="RSL66432.1"/>
    <property type="molecule type" value="Genomic_DNA"/>
</dbReference>
<evidence type="ECO:0000313" key="4">
    <source>
        <dbReference type="EMBL" id="RSL66432.1"/>
    </source>
</evidence>
<name>A0A428QM89_9HYPO</name>
<dbReference type="Proteomes" id="UP000287972">
    <property type="component" value="Unassembled WGS sequence"/>
</dbReference>
<evidence type="ECO:0000259" key="3">
    <source>
        <dbReference type="Pfam" id="PF05368"/>
    </source>
</evidence>
<comment type="similarity">
    <text evidence="1">Belongs to the NmrA-type oxidoreductase family.</text>
</comment>
<proteinExistence type="inferred from homology"/>
<dbReference type="SUPFAM" id="SSF51735">
    <property type="entry name" value="NAD(P)-binding Rossmann-fold domains"/>
    <property type="match status" value="1"/>
</dbReference>
<keyword evidence="2" id="KW-0521">NADP</keyword>
<dbReference type="InterPro" id="IPR051164">
    <property type="entry name" value="NmrA-like_oxidored"/>
</dbReference>